<proteinExistence type="predicted"/>
<protein>
    <submittedName>
        <fullName evidence="1">Bacteriophage P22, Gp10, DNA-stabilising</fullName>
    </submittedName>
</protein>
<dbReference type="EMBL" id="LR796899">
    <property type="protein sequence ID" value="CAB4172838.1"/>
    <property type="molecule type" value="Genomic_DNA"/>
</dbReference>
<reference evidence="1" key="1">
    <citation type="submission" date="2020-05" db="EMBL/GenBank/DDBJ databases">
        <authorList>
            <person name="Chiriac C."/>
            <person name="Salcher M."/>
            <person name="Ghai R."/>
            <person name="Kavagutti S V."/>
        </authorList>
    </citation>
    <scope>NUCLEOTIDE SEQUENCE</scope>
</reference>
<name>A0A6J5PUU4_9CAUD</name>
<organism evidence="1">
    <name type="scientific">uncultured Caudovirales phage</name>
    <dbReference type="NCBI Taxonomy" id="2100421"/>
    <lineage>
        <taxon>Viruses</taxon>
        <taxon>Duplodnaviria</taxon>
        <taxon>Heunggongvirae</taxon>
        <taxon>Uroviricota</taxon>
        <taxon>Caudoviricetes</taxon>
        <taxon>Peduoviridae</taxon>
        <taxon>Maltschvirus</taxon>
        <taxon>Maltschvirus maltsch</taxon>
    </lineage>
</organism>
<sequence>MPDFGFVGASYEAPSIYQDAQECINWYPEVDPTKQPGERGVVALYPTPGLVSQIVLRNQQEVRGMRTLSGGSILLAVCGPYVYSMDSTYVPTIIGQLNSSSGRVGITDNGLNAYIVDGSYRYTWRISTPLGAQFVGSVSGTTLTVTLMNSGTITTGQQLFGVGVTAETVITALGTGSGGVGTYTINISQTVASSTMNSAAVASVMTASIGSGVQSFAVTNGGSNYISPIITFNTPSGGVAATGTVTQVAGVVTAVTITNPGTGYTTTATFTIADTLGGTGASATGTVTMANYSLNVTATSGTLYPGQTVQGAGITANTIITALGTGTGGTGTYSVSPSQTISSQTMYALNFTVLPATDGAFSGATSVDVVDNYIIYNRPNTQQFGSTSALSPFSPALSFASKDGSPDNLMAIMVDRREVYLLGEVSSEVWIDAGTFPFPFQRIPGTSTQHGIAAKFSIARLGNSFAYISKNNRGDAVIVQMNGYVPQRISTHAVENSLEGQVITDAIAWSYQLEGHEVYVISFPTLQLTWAYDLTTGLWFKWLYCTNENQYQRHRGNCSAFFQGFTLVGDYDNGKIYALKNDIFTDDGQQVRRLRRCPHLVSDFQRQFFDELQIQFQPGVGASTGQGDDPQAMLRWSNDGGSTWSNEHWTSIGQIGKYKNRAIWRRLGTARDRIYEVVVTDPVKCVIVSANLKASSGDS</sequence>
<gene>
    <name evidence="1" type="ORF">UFOVP953_9</name>
</gene>
<accession>A0A6J5PUU4</accession>
<evidence type="ECO:0000313" key="1">
    <source>
        <dbReference type="EMBL" id="CAB4172838.1"/>
    </source>
</evidence>